<dbReference type="AlphaFoldDB" id="A0A9N9CWW1"/>
<dbReference type="SMART" id="SM00220">
    <property type="entry name" value="S_TKc"/>
    <property type="match status" value="1"/>
</dbReference>
<dbReference type="OrthoDB" id="346907at2759"/>
<dbReference type="CDD" id="cd14009">
    <property type="entry name" value="STKc_ATG1_ULK_like"/>
    <property type="match status" value="1"/>
</dbReference>
<proteinExistence type="predicted"/>
<dbReference type="GO" id="GO:0061709">
    <property type="term" value="P:reticulophagy"/>
    <property type="evidence" value="ECO:0007669"/>
    <property type="project" value="TreeGrafter"/>
</dbReference>
<feature type="compositionally biased region" description="Polar residues" evidence="8">
    <location>
        <begin position="277"/>
        <end position="288"/>
    </location>
</feature>
<dbReference type="GO" id="GO:0000422">
    <property type="term" value="P:autophagy of mitochondrion"/>
    <property type="evidence" value="ECO:0007669"/>
    <property type="project" value="TreeGrafter"/>
</dbReference>
<evidence type="ECO:0000313" key="11">
    <source>
        <dbReference type="Proteomes" id="UP000789508"/>
    </source>
</evidence>
<evidence type="ECO:0000256" key="2">
    <source>
        <dbReference type="ARBA" id="ARBA00022679"/>
    </source>
</evidence>
<dbReference type="Pfam" id="PF00069">
    <property type="entry name" value="Pkinase"/>
    <property type="match status" value="1"/>
</dbReference>
<feature type="compositionally biased region" description="Low complexity" evidence="8">
    <location>
        <begin position="348"/>
        <end position="365"/>
    </location>
</feature>
<dbReference type="GO" id="GO:0034045">
    <property type="term" value="C:phagophore assembly site membrane"/>
    <property type="evidence" value="ECO:0007669"/>
    <property type="project" value="TreeGrafter"/>
</dbReference>
<evidence type="ECO:0000256" key="1">
    <source>
        <dbReference type="ARBA" id="ARBA00012513"/>
    </source>
</evidence>
<dbReference type="Pfam" id="PF21127">
    <property type="entry name" value="ATG1-like_MIT2"/>
    <property type="match status" value="1"/>
</dbReference>
<dbReference type="InterPro" id="IPR011009">
    <property type="entry name" value="Kinase-like_dom_sf"/>
</dbReference>
<evidence type="ECO:0000256" key="8">
    <source>
        <dbReference type="SAM" id="MobiDB-lite"/>
    </source>
</evidence>
<protein>
    <recommendedName>
        <fullName evidence="1">non-specific serine/threonine protein kinase</fullName>
        <ecNumber evidence="1">2.7.11.1</ecNumber>
    </recommendedName>
    <alternativeName>
        <fullName evidence="6">Autophagy-related protein 1</fullName>
    </alternativeName>
</protein>
<gene>
    <name evidence="10" type="ORF">ALEPTO_LOCUS8841</name>
</gene>
<dbReference type="PANTHER" id="PTHR24348">
    <property type="entry name" value="SERINE/THREONINE-PROTEIN KINASE UNC-51-RELATED"/>
    <property type="match status" value="1"/>
</dbReference>
<evidence type="ECO:0000256" key="5">
    <source>
        <dbReference type="ARBA" id="ARBA00022840"/>
    </source>
</evidence>
<dbReference type="InterPro" id="IPR000719">
    <property type="entry name" value="Prot_kinase_dom"/>
</dbReference>
<dbReference type="GO" id="GO:0005524">
    <property type="term" value="F:ATP binding"/>
    <property type="evidence" value="ECO:0007669"/>
    <property type="project" value="UniProtKB-UniRule"/>
</dbReference>
<dbReference type="InterPro" id="IPR048941">
    <property type="entry name" value="ATG1-like_MIT2"/>
</dbReference>
<dbReference type="Gene3D" id="3.30.200.20">
    <property type="entry name" value="Phosphorylase Kinase, domain 1"/>
    <property type="match status" value="1"/>
</dbReference>
<dbReference type="GO" id="GO:0010506">
    <property type="term" value="P:regulation of autophagy"/>
    <property type="evidence" value="ECO:0007669"/>
    <property type="project" value="InterPro"/>
</dbReference>
<dbReference type="GO" id="GO:0042594">
    <property type="term" value="P:response to starvation"/>
    <property type="evidence" value="ECO:0007669"/>
    <property type="project" value="TreeGrafter"/>
</dbReference>
<feature type="compositionally biased region" description="Basic and acidic residues" evidence="8">
    <location>
        <begin position="458"/>
        <end position="468"/>
    </location>
</feature>
<dbReference type="InterPro" id="IPR045269">
    <property type="entry name" value="Atg1-like"/>
</dbReference>
<dbReference type="Proteomes" id="UP000789508">
    <property type="component" value="Unassembled WGS sequence"/>
</dbReference>
<keyword evidence="3 7" id="KW-0547">Nucleotide-binding</keyword>
<evidence type="ECO:0000313" key="10">
    <source>
        <dbReference type="EMBL" id="CAG8618112.1"/>
    </source>
</evidence>
<keyword evidence="5 7" id="KW-0067">ATP-binding</keyword>
<dbReference type="SUPFAM" id="SSF56112">
    <property type="entry name" value="Protein kinase-like (PK-like)"/>
    <property type="match status" value="1"/>
</dbReference>
<dbReference type="EC" id="2.7.11.1" evidence="1"/>
<feature type="compositionally biased region" description="Basic residues" evidence="8">
    <location>
        <begin position="418"/>
        <end position="429"/>
    </location>
</feature>
<dbReference type="PANTHER" id="PTHR24348:SF22">
    <property type="entry name" value="NON-SPECIFIC SERINE_THREONINE PROTEIN KINASE"/>
    <property type="match status" value="1"/>
</dbReference>
<keyword evidence="4" id="KW-0418">Kinase</keyword>
<dbReference type="PROSITE" id="PS00107">
    <property type="entry name" value="PROTEIN_KINASE_ATP"/>
    <property type="match status" value="1"/>
</dbReference>
<feature type="compositionally biased region" description="Basic and acidic residues" evidence="8">
    <location>
        <begin position="487"/>
        <end position="502"/>
    </location>
</feature>
<feature type="compositionally biased region" description="Basic and acidic residues" evidence="8">
    <location>
        <begin position="515"/>
        <end position="524"/>
    </location>
</feature>
<accession>A0A9N9CWW1</accession>
<feature type="binding site" evidence="7">
    <location>
        <position position="51"/>
    </location>
    <ligand>
        <name>ATP</name>
        <dbReference type="ChEBI" id="CHEBI:30616"/>
    </ligand>
</feature>
<keyword evidence="11" id="KW-1185">Reference proteome</keyword>
<dbReference type="EMBL" id="CAJVPS010005760">
    <property type="protein sequence ID" value="CAG8618112.1"/>
    <property type="molecule type" value="Genomic_DNA"/>
</dbReference>
<dbReference type="InterPro" id="IPR022708">
    <property type="entry name" value="Atg1-like_tMIT"/>
</dbReference>
<dbReference type="GO" id="GO:0034727">
    <property type="term" value="P:piecemeal microautophagy of the nucleus"/>
    <property type="evidence" value="ECO:0007669"/>
    <property type="project" value="TreeGrafter"/>
</dbReference>
<dbReference type="GO" id="GO:0000045">
    <property type="term" value="P:autophagosome assembly"/>
    <property type="evidence" value="ECO:0007669"/>
    <property type="project" value="TreeGrafter"/>
</dbReference>
<comment type="caution">
    <text evidence="10">The sequence shown here is derived from an EMBL/GenBank/DDBJ whole genome shotgun (WGS) entry which is preliminary data.</text>
</comment>
<dbReference type="InterPro" id="IPR017441">
    <property type="entry name" value="Protein_kinase_ATP_BS"/>
</dbReference>
<dbReference type="PROSITE" id="PS00108">
    <property type="entry name" value="PROTEIN_KINASE_ST"/>
    <property type="match status" value="1"/>
</dbReference>
<name>A0A9N9CWW1_9GLOM</name>
<organism evidence="10 11">
    <name type="scientific">Ambispora leptoticha</name>
    <dbReference type="NCBI Taxonomy" id="144679"/>
    <lineage>
        <taxon>Eukaryota</taxon>
        <taxon>Fungi</taxon>
        <taxon>Fungi incertae sedis</taxon>
        <taxon>Mucoromycota</taxon>
        <taxon>Glomeromycotina</taxon>
        <taxon>Glomeromycetes</taxon>
        <taxon>Archaeosporales</taxon>
        <taxon>Ambisporaceae</taxon>
        <taxon>Ambispora</taxon>
    </lineage>
</organism>
<evidence type="ECO:0000256" key="7">
    <source>
        <dbReference type="PROSITE-ProRule" id="PRU10141"/>
    </source>
</evidence>
<feature type="compositionally biased region" description="Low complexity" evidence="8">
    <location>
        <begin position="384"/>
        <end position="394"/>
    </location>
</feature>
<evidence type="ECO:0000259" key="9">
    <source>
        <dbReference type="PROSITE" id="PS50011"/>
    </source>
</evidence>
<feature type="region of interest" description="Disordered" evidence="8">
    <location>
        <begin position="266"/>
        <end position="306"/>
    </location>
</feature>
<dbReference type="GO" id="GO:0005829">
    <property type="term" value="C:cytosol"/>
    <property type="evidence" value="ECO:0007669"/>
    <property type="project" value="TreeGrafter"/>
</dbReference>
<dbReference type="GO" id="GO:0004674">
    <property type="term" value="F:protein serine/threonine kinase activity"/>
    <property type="evidence" value="ECO:0007669"/>
    <property type="project" value="UniProtKB-EC"/>
</dbReference>
<feature type="region of interest" description="Disordered" evidence="8">
    <location>
        <begin position="457"/>
        <end position="524"/>
    </location>
</feature>
<sequence>MASSNRSLEHGNSKEQPLVGNYVVGVEIGRGSFATVYKGYHKKTKQPVAIKSVLRSKLTGKLLENLESEITILKGIRHIHIVQLVDCQKSDAHIHLIMEYCSMGDLSNYIKRRGDMNNKNAVAGTTMSSGGLNEYVVLHFLKQLANALEFLRSQNLIHRDIKPQNLLLVPPSSNRETISSYGSPDLPLLKIADFGFARILPSTSMAETLCGSPLYMAPEILRYEKYDAKADLWSVGAVLYEMSVGRPPFRAQNHVELLRKIEKNGDKIKFPGDSPVVVQQNGSNSTRPRNGDRHSSINSNSNNDPEEQIIISDDLKDLIRQLLKRNPVERISFEEFFMHPCVAGELQLLNPPSSSSTTSKPKLSSYESKNRTKNYVRTNHDIENNNYNNHTNQHNIRDRSRSSPAPLYKDVDMGANHHQNRGHNIHKTRNKDVEGSSPKGIIGLAITGLDVQQNATELQKKTSKDRIKAQIYQRTTRYPPPNNGHLGNEKFESSRTNNHDFDANSPSGSLLIQNSDKDVETSKKRGDVDIRRLSRAEDDVLLEREYVVVEEKGTIEVNALADELVISPNLNNGIVIKDITKDANNHTLDEKSPDMQFRTNVQLPNPSAAYFYSATPPFALPVNHERGNSSSSNGSASSALAKALSMASVRLFGNGGSPPSWSDRYSKAKGNSIGTSGDATSDSEEETVVKIIEDAARKAYVVYQFADSKYYQLLPPPPSASNDIVDTTPLNAGAAVVLAEEALVLYVKALSLLKAAMDNAKQYWAGIGNRKADYPGMKVASHKLNNDKAEYAKSKCQTEDERGVGAVPEKLLYDRALEMSRQAALDELENDDLLGCERAYQTAILMLNAILDSPQDEQDNMDEDDRRIVNKFILSITNRLNSLQKKIARPEARIPTSSQGSFG</sequence>
<evidence type="ECO:0000256" key="4">
    <source>
        <dbReference type="ARBA" id="ARBA00022777"/>
    </source>
</evidence>
<dbReference type="Gene3D" id="1.10.510.10">
    <property type="entry name" value="Transferase(Phosphotransferase) domain 1"/>
    <property type="match status" value="1"/>
</dbReference>
<dbReference type="GO" id="GO:0005776">
    <property type="term" value="C:autophagosome"/>
    <property type="evidence" value="ECO:0007669"/>
    <property type="project" value="TreeGrafter"/>
</dbReference>
<reference evidence="10" key="1">
    <citation type="submission" date="2021-06" db="EMBL/GenBank/DDBJ databases">
        <authorList>
            <person name="Kallberg Y."/>
            <person name="Tangrot J."/>
            <person name="Rosling A."/>
        </authorList>
    </citation>
    <scope>NUCLEOTIDE SEQUENCE</scope>
    <source>
        <strain evidence="10">FL130A</strain>
    </source>
</reference>
<dbReference type="FunFam" id="3.30.200.20:FF:000042">
    <property type="entry name" value="Aurora kinase A"/>
    <property type="match status" value="1"/>
</dbReference>
<keyword evidence="2" id="KW-0808">Transferase</keyword>
<evidence type="ECO:0000256" key="3">
    <source>
        <dbReference type="ARBA" id="ARBA00022741"/>
    </source>
</evidence>
<feature type="compositionally biased region" description="Polar residues" evidence="8">
    <location>
        <begin position="504"/>
        <end position="514"/>
    </location>
</feature>
<dbReference type="InterPro" id="IPR008271">
    <property type="entry name" value="Ser/Thr_kinase_AS"/>
</dbReference>
<feature type="region of interest" description="Disordered" evidence="8">
    <location>
        <begin position="657"/>
        <end position="685"/>
    </location>
</feature>
<dbReference type="PROSITE" id="PS50011">
    <property type="entry name" value="PROTEIN_KINASE_DOM"/>
    <property type="match status" value="1"/>
</dbReference>
<feature type="domain" description="Protein kinase" evidence="9">
    <location>
        <begin position="22"/>
        <end position="342"/>
    </location>
</feature>
<feature type="region of interest" description="Disordered" evidence="8">
    <location>
        <begin position="347"/>
        <end position="438"/>
    </location>
</feature>
<dbReference type="Pfam" id="PF12063">
    <property type="entry name" value="ATG1-like_MIT1"/>
    <property type="match status" value="1"/>
</dbReference>
<evidence type="ECO:0000256" key="6">
    <source>
        <dbReference type="ARBA" id="ARBA00030237"/>
    </source>
</evidence>